<dbReference type="Proteomes" id="UP000199069">
    <property type="component" value="Unassembled WGS sequence"/>
</dbReference>
<comment type="catalytic activity">
    <reaction evidence="12 14">
        <text>an alpha-D-Man-(1-&gt;2)-alpha-D-Man-(1-&gt;2)-alpha-D-Man-(1-&gt;3)-[alpha-D-Man-(1-&gt;6)]-beta-D-Man-(1-&gt;4)-beta-D-GlcNAc-(1-&gt;4)-alpha-D-GlcNAc-diphospho-di-trans,poly-cis-dolichol + a di-trans,poly-cis-dolichyl beta-D-mannosyl phosphate = an alpha-D-Man-(1-&gt;2)-alpha-D-Man-(1-&gt;2)-alpha-D-Man-(1-&gt;3)-[alpha-D-Man-(1-&gt;3)-alpha-D-Man-(1-&gt;6)]-beta-D-Man-(1-&gt;4)-beta-D-GlcNAc-(1-&gt;4)-alpha-D-GlcNAc-diphospho-di-trans,poly-cis-dolichol + a di-trans,poly-cis-dolichyl phosphate + H(+)</text>
        <dbReference type="Rhea" id="RHEA:29527"/>
        <dbReference type="Rhea" id="RHEA-COMP:19498"/>
        <dbReference type="Rhea" id="RHEA-COMP:19501"/>
        <dbReference type="Rhea" id="RHEA-COMP:19516"/>
        <dbReference type="Rhea" id="RHEA-COMP:19517"/>
        <dbReference type="ChEBI" id="CHEBI:15378"/>
        <dbReference type="ChEBI" id="CHEBI:57683"/>
        <dbReference type="ChEBI" id="CHEBI:58211"/>
        <dbReference type="ChEBI" id="CHEBI:132515"/>
        <dbReference type="ChEBI" id="CHEBI:132516"/>
        <dbReference type="EC" id="2.4.1.258"/>
    </reaction>
    <physiologicalReaction direction="left-to-right" evidence="12 14">
        <dbReference type="Rhea" id="RHEA:29528"/>
    </physiologicalReaction>
</comment>
<evidence type="ECO:0000256" key="14">
    <source>
        <dbReference type="RuleBase" id="RU364047"/>
    </source>
</evidence>
<evidence type="ECO:0000256" key="13">
    <source>
        <dbReference type="ARBA" id="ARBA00093457"/>
    </source>
</evidence>
<keyword evidence="9 14" id="KW-1133">Transmembrane helix</keyword>
<feature type="compositionally biased region" description="Low complexity" evidence="15">
    <location>
        <begin position="16"/>
        <end position="33"/>
    </location>
</feature>
<evidence type="ECO:0000256" key="7">
    <source>
        <dbReference type="ARBA" id="ARBA00022692"/>
    </source>
</evidence>
<evidence type="ECO:0000256" key="6">
    <source>
        <dbReference type="ARBA" id="ARBA00022679"/>
    </source>
</evidence>
<keyword evidence="5 14" id="KW-0328">Glycosyltransferase</keyword>
<dbReference type="InterPro" id="IPR007873">
    <property type="entry name" value="Glycosyltransferase_ALG3"/>
</dbReference>
<keyword evidence="8 14" id="KW-0256">Endoplasmic reticulum</keyword>
<reference evidence="17 19" key="2">
    <citation type="journal article" date="2018" name="Elife">
        <title>Functional genomics of lipid metabolism in the oleaginous yeast Rhodosporidium toruloides.</title>
        <authorList>
            <person name="Coradetti S.T."/>
            <person name="Pinel D."/>
            <person name="Geiselman G."/>
            <person name="Ito M."/>
            <person name="Mondo S."/>
            <person name="Reilly M.C."/>
            <person name="Cheng Y.F."/>
            <person name="Bauer S."/>
            <person name="Grigoriev I."/>
            <person name="Gladden J.M."/>
            <person name="Simmons B.A."/>
            <person name="Brem R."/>
            <person name="Arkin A.P."/>
            <person name="Skerker J.M."/>
        </authorList>
    </citation>
    <scope>NUCLEOTIDE SEQUENCE [LARGE SCALE GENOMIC DNA]</scope>
    <source>
        <strain evidence="17 19">NBRC 0880</strain>
    </source>
</reference>
<dbReference type="EC" id="2.4.1.258" evidence="3 14"/>
<dbReference type="Proteomes" id="UP000239560">
    <property type="component" value="Unassembled WGS sequence"/>
</dbReference>
<dbReference type="GO" id="GO:0005789">
    <property type="term" value="C:endoplasmic reticulum membrane"/>
    <property type="evidence" value="ECO:0007669"/>
    <property type="project" value="UniProtKB-SubCell"/>
</dbReference>
<gene>
    <name evidence="16" type="primary">FGENESH: predicted gene_4.68</name>
    <name evidence="17" type="ORF">AAT19DRAFT_13582</name>
    <name evidence="16" type="ORF">BN2166_0022920</name>
</gene>
<evidence type="ECO:0000256" key="4">
    <source>
        <dbReference type="ARBA" id="ARBA00015561"/>
    </source>
</evidence>
<feature type="transmembrane region" description="Helical" evidence="14">
    <location>
        <begin position="455"/>
        <end position="475"/>
    </location>
</feature>
<keyword evidence="6 14" id="KW-0808">Transferase</keyword>
<dbReference type="AlphaFoldDB" id="A0A0K3CGW9"/>
<keyword evidence="18" id="KW-1185">Reference proteome</keyword>
<evidence type="ECO:0000313" key="17">
    <source>
        <dbReference type="EMBL" id="PRQ75525.1"/>
    </source>
</evidence>
<dbReference type="Pfam" id="PF05208">
    <property type="entry name" value="ALG3"/>
    <property type="match status" value="1"/>
</dbReference>
<feature type="transmembrane region" description="Helical" evidence="14">
    <location>
        <begin position="279"/>
        <end position="300"/>
    </location>
</feature>
<dbReference type="EMBL" id="CWKI01000004">
    <property type="protein sequence ID" value="CTR06431.1"/>
    <property type="molecule type" value="Genomic_DNA"/>
</dbReference>
<dbReference type="EMBL" id="LCTV02000004">
    <property type="protein sequence ID" value="PRQ75525.1"/>
    <property type="molecule type" value="Genomic_DNA"/>
</dbReference>
<evidence type="ECO:0000313" key="16">
    <source>
        <dbReference type="EMBL" id="CTR06431.1"/>
    </source>
</evidence>
<feature type="transmembrane region" description="Helical" evidence="14">
    <location>
        <begin position="160"/>
        <end position="178"/>
    </location>
</feature>
<accession>A0A0K3CGW9</accession>
<feature type="transmembrane region" description="Helical" evidence="14">
    <location>
        <begin position="210"/>
        <end position="230"/>
    </location>
</feature>
<feature type="transmembrane region" description="Helical" evidence="14">
    <location>
        <begin position="242"/>
        <end position="267"/>
    </location>
</feature>
<evidence type="ECO:0000256" key="1">
    <source>
        <dbReference type="ARBA" id="ARBA00004477"/>
    </source>
</evidence>
<keyword evidence="7 14" id="KW-0812">Transmembrane</keyword>
<proteinExistence type="inferred from homology"/>
<evidence type="ECO:0000256" key="2">
    <source>
        <dbReference type="ARBA" id="ARBA00004922"/>
    </source>
</evidence>
<dbReference type="PANTHER" id="PTHR12646">
    <property type="entry name" value="NOT56 - RELATED"/>
    <property type="match status" value="1"/>
</dbReference>
<protein>
    <recommendedName>
        <fullName evidence="4 14">Dol-P-Man:Man(5)GlcNAc(2)-PP-Dol alpha-1,3-mannosyltransferase</fullName>
        <ecNumber evidence="3 14">2.4.1.258</ecNumber>
    </recommendedName>
    <alternativeName>
        <fullName evidence="14">Dol-P-Man-dependent alpha(1-3)-mannosyltransferase</fullName>
    </alternativeName>
</protein>
<feature type="region of interest" description="Disordered" evidence="15">
    <location>
        <begin position="1"/>
        <end position="49"/>
    </location>
</feature>
<evidence type="ECO:0000256" key="15">
    <source>
        <dbReference type="SAM" id="MobiDB-lite"/>
    </source>
</evidence>
<evidence type="ECO:0000256" key="10">
    <source>
        <dbReference type="ARBA" id="ARBA00023136"/>
    </source>
</evidence>
<comment type="pathway">
    <text evidence="2 14">Protein modification; protein glycosylation.</text>
</comment>
<comment type="similarity">
    <text evidence="13">Belongs to the glycosyltransferase ALG3 family.</text>
</comment>
<keyword evidence="10 14" id="KW-0472">Membrane</keyword>
<evidence type="ECO:0000313" key="18">
    <source>
        <dbReference type="Proteomes" id="UP000199069"/>
    </source>
</evidence>
<evidence type="ECO:0000256" key="3">
    <source>
        <dbReference type="ARBA" id="ARBA00011964"/>
    </source>
</evidence>
<dbReference type="PANTHER" id="PTHR12646:SF0">
    <property type="entry name" value="DOL-P-MAN:MAN(5)GLCNAC(2)-PP-DOL ALPHA-1,3-MANNOSYLTRANSFERASE"/>
    <property type="match status" value="1"/>
</dbReference>
<evidence type="ECO:0000256" key="11">
    <source>
        <dbReference type="ARBA" id="ARBA00044743"/>
    </source>
</evidence>
<reference evidence="16 18" key="1">
    <citation type="submission" date="2015-07" db="EMBL/GenBank/DDBJ databases">
        <authorList>
            <person name="Cajimat M.N.B."/>
            <person name="Milazzo M.L."/>
            <person name="Fulhorst C.F."/>
        </authorList>
    </citation>
    <scope>NUCLEOTIDE SEQUENCE [LARGE SCALE GENOMIC DNA]</scope>
    <source>
        <strain evidence="16">Single colony</strain>
    </source>
</reference>
<dbReference type="STRING" id="5286.A0A0K3CGW9"/>
<dbReference type="UniPathway" id="UPA00378"/>
<organism evidence="16 18">
    <name type="scientific">Rhodotorula toruloides</name>
    <name type="common">Yeast</name>
    <name type="synonym">Rhodosporidium toruloides</name>
    <dbReference type="NCBI Taxonomy" id="5286"/>
    <lineage>
        <taxon>Eukaryota</taxon>
        <taxon>Fungi</taxon>
        <taxon>Dikarya</taxon>
        <taxon>Basidiomycota</taxon>
        <taxon>Pucciniomycotina</taxon>
        <taxon>Microbotryomycetes</taxon>
        <taxon>Sporidiobolales</taxon>
        <taxon>Sporidiobolaceae</taxon>
        <taxon>Rhodotorula</taxon>
    </lineage>
</organism>
<dbReference type="OMA" id="PERYGIH"/>
<evidence type="ECO:0000256" key="12">
    <source>
        <dbReference type="ARBA" id="ARBA00049506"/>
    </source>
</evidence>
<dbReference type="OrthoDB" id="20028at2759"/>
<comment type="subcellular location">
    <subcellularLocation>
        <location evidence="1 14">Endoplasmic reticulum membrane</location>
        <topology evidence="1 14">Multi-pass membrane protein</topology>
    </subcellularLocation>
</comment>
<evidence type="ECO:0000256" key="9">
    <source>
        <dbReference type="ARBA" id="ARBA00022989"/>
    </source>
</evidence>
<comment type="function">
    <text evidence="11 14">Dol-P-Man:Man(5)GlcNAc(2)-PP-Dol alpha-1,3-mannosyltransferase that operates in the biosynthetic pathway of dolichol-linked oligosaccharides, the glycan precursors employed in protein asparagine (N)-glycosylation. The assembly of dolichol-linked oligosaccharides begins on the cytosolic side of the endoplasmic reticulum membrane and finishes in its lumen. The sequential addition of sugars to dolichol pyrophosphate produces dolichol-linked oligosaccharides containing fourteen sugars, including two GlcNAcs, nine mannoses and three glucoses. Once assembled, the oligosaccharide is transferred from the lipid to nascent proteins by oligosaccharyltransferases. In the lumen of the endoplasmic reticulum, adds the first dolichyl beta-D-mannosyl phosphate derived mannose in an alpha-1,3 linkage to Man(5)GlcNAc(2)-PP-dolichol to produce Man(6)GlcNAc(2)-PP-dolichol.</text>
</comment>
<dbReference type="GO" id="GO:0052925">
    <property type="term" value="F:dol-P-Man:Man(5)GlcNAc(2)-PP-Dol alpha-1,3-mannosyltransferase activity"/>
    <property type="evidence" value="ECO:0007669"/>
    <property type="project" value="UniProtKB-EC"/>
</dbReference>
<sequence length="506" mass="56574">MYGIPPPPRLPKDAPQSKPSLSSSSQPTTSSSSRFTEIDPSSSRSAAKRTMDGEQSLVSYLLEHPAALFTDHERCFDLVATAVLLWESVLSVGVVNYIKYTEIDFSTYMQQAQAFLDGERDYSMMKGDSGPAYYPALHIYLYSAISRLTAGGKHLERAQWLFAGVYVLTMAIVIFGIYRRNPKIPPYALPLLTISKRLHSIYMLRMFNDALVMLFVYSAIALYMVPAKTASPVQRRKLERRWLFGTVLMSCALSIKMSTLLFLPALFYLLFTQSSPLTLLQHVLVLCLTQTLFALPFALASRAHLTTYLSQAFDFSRTFEWEYTMNWRWLGEEAFENPAWGKMLLVAHAAGLALWAWKWAEEDGGVEKVLRRALSKPTKKPALTALTSARIATLFFVSNLTGIVCARSLHPQFYAWFAHQGVWMVFGTGWAIEPMHGLVVLSLIEYGFSVWPSTVNSSLGLVLSLLVTLVSVYYVEADRSAVRGGKEGVVVPAEWADAEGKGGKKE</sequence>
<evidence type="ECO:0000256" key="8">
    <source>
        <dbReference type="ARBA" id="ARBA00022824"/>
    </source>
</evidence>
<evidence type="ECO:0000313" key="19">
    <source>
        <dbReference type="Proteomes" id="UP000239560"/>
    </source>
</evidence>
<name>A0A0K3CGW9_RHOTO</name>
<evidence type="ECO:0000256" key="5">
    <source>
        <dbReference type="ARBA" id="ARBA00022676"/>
    </source>
</evidence>